<dbReference type="RefSeq" id="WP_129029980.1">
    <property type="nucleotide sequence ID" value="NZ_AP026806.1"/>
</dbReference>
<evidence type="ECO:0000259" key="1">
    <source>
        <dbReference type="Pfam" id="PF03572"/>
    </source>
</evidence>
<dbReference type="EMBL" id="AP026818">
    <property type="protein sequence ID" value="BDR81806.1"/>
    <property type="molecule type" value="Genomic_DNA"/>
</dbReference>
<dbReference type="InterPro" id="IPR029045">
    <property type="entry name" value="ClpP/crotonase-like_dom_sf"/>
</dbReference>
<evidence type="ECO:0000313" key="3">
    <source>
        <dbReference type="EMBL" id="RXI50143.1"/>
    </source>
</evidence>
<evidence type="ECO:0000313" key="2">
    <source>
        <dbReference type="EMBL" id="BDR81806.1"/>
    </source>
</evidence>
<dbReference type="InterPro" id="IPR005151">
    <property type="entry name" value="Tail-specific_protease"/>
</dbReference>
<dbReference type="Gene3D" id="3.30.750.44">
    <property type="match status" value="1"/>
</dbReference>
<reference evidence="2 5" key="2">
    <citation type="submission" date="2022-09" db="EMBL/GenBank/DDBJ databases">
        <title>complete genome sequences of Clostridium tetani str. KHSU-234311-028 isolated from soil.</title>
        <authorList>
            <person name="Sekizuka T."/>
            <person name="Shitada C."/>
            <person name="Takahashi M."/>
            <person name="Kuroda M."/>
        </authorList>
    </citation>
    <scope>NUCLEOTIDE SEQUENCE [LARGE SCALE GENOMIC DNA]</scope>
    <source>
        <strain evidence="2 5">KHSU-234311-028</strain>
    </source>
</reference>
<sequence length="429" mass="49924">MKKIIKIIIAIVLLFIAKPFIGKAYYKINAPEHIKNFSKKEALEDYDYMWDVLERNYPCFNIIERKYGVNIKNVKEDNRKKIQNAENVDFKYFNDILNKSINKFPHVGHLDVLDLENYIRLRQTTSALNKSEIEESFKDRYKVATNKKSEETYKYIYSIKSGNNKMESKFNNPNSNKSYADKNLVFHDIDKDTCYVKIHTFNHDFVKINTDKLLNFYKENANKKNLVIDLTECNGGSDYYWITNIVAPNIDKELKLYNQYALYKNGDIVNDEWVKEHGNEEHTKMTTDFSEVLKLPKIRKEDLKDLKYLEISKSIPYNVKPLSKEKLFKGKIYILVSKWVQSSGESFAEYCKNTGFATLIGPKTGGNSPAMSPVYNVLPNSGLMLSYQIDYKLNPDGTCNSEFGIAPDIISKEDEEPLDTFKRVITKEK</sequence>
<accession>A0A4Q0VEJ9</accession>
<gene>
    <name evidence="3" type="ORF">DP130_03955</name>
    <name evidence="2" type="ORF">K234311028_20520</name>
</gene>
<dbReference type="EMBL" id="QMAP01000002">
    <property type="protein sequence ID" value="RXI50143.1"/>
    <property type="molecule type" value="Genomic_DNA"/>
</dbReference>
<dbReference type="SUPFAM" id="SSF52096">
    <property type="entry name" value="ClpP/crotonase"/>
    <property type="match status" value="1"/>
</dbReference>
<protein>
    <submittedName>
        <fullName evidence="3">Peptidase S41</fullName>
    </submittedName>
</protein>
<feature type="domain" description="Tail specific protease" evidence="1">
    <location>
        <begin position="193"/>
        <end position="410"/>
    </location>
</feature>
<evidence type="ECO:0000313" key="5">
    <source>
        <dbReference type="Proteomes" id="UP001321763"/>
    </source>
</evidence>
<dbReference type="Pfam" id="PF03572">
    <property type="entry name" value="Peptidase_S41"/>
    <property type="match status" value="1"/>
</dbReference>
<dbReference type="GO" id="GO:0008236">
    <property type="term" value="F:serine-type peptidase activity"/>
    <property type="evidence" value="ECO:0007669"/>
    <property type="project" value="InterPro"/>
</dbReference>
<organism evidence="3 4">
    <name type="scientific">Clostridium tetani</name>
    <dbReference type="NCBI Taxonomy" id="1513"/>
    <lineage>
        <taxon>Bacteria</taxon>
        <taxon>Bacillati</taxon>
        <taxon>Bacillota</taxon>
        <taxon>Clostridia</taxon>
        <taxon>Eubacteriales</taxon>
        <taxon>Clostridiaceae</taxon>
        <taxon>Clostridium</taxon>
    </lineage>
</organism>
<proteinExistence type="predicted"/>
<reference evidence="3 4" key="1">
    <citation type="submission" date="2018-06" db="EMBL/GenBank/DDBJ databases">
        <title>Genome conservation of Clostridium tetani.</title>
        <authorList>
            <person name="Bruggemann H."/>
            <person name="Popoff M.R."/>
        </authorList>
    </citation>
    <scope>NUCLEOTIDE SEQUENCE [LARGE SCALE GENOMIC DNA]</scope>
    <source>
        <strain evidence="3 4">2017.061</strain>
    </source>
</reference>
<dbReference type="Gene3D" id="3.90.226.10">
    <property type="entry name" value="2-enoyl-CoA Hydratase, Chain A, domain 1"/>
    <property type="match status" value="1"/>
</dbReference>
<dbReference type="GO" id="GO:0006508">
    <property type="term" value="P:proteolysis"/>
    <property type="evidence" value="ECO:0007669"/>
    <property type="project" value="InterPro"/>
</dbReference>
<name>A0A4Q0VEJ9_CLOTA</name>
<dbReference type="AlphaFoldDB" id="A0A4Q0VEJ9"/>
<dbReference type="Proteomes" id="UP001321763">
    <property type="component" value="Chromosome"/>
</dbReference>
<dbReference type="Proteomes" id="UP000290921">
    <property type="component" value="Unassembled WGS sequence"/>
</dbReference>
<evidence type="ECO:0000313" key="4">
    <source>
        <dbReference type="Proteomes" id="UP000290921"/>
    </source>
</evidence>